<evidence type="ECO:0000256" key="1">
    <source>
        <dbReference type="SAM" id="MobiDB-lite"/>
    </source>
</evidence>
<evidence type="ECO:0000313" key="4">
    <source>
        <dbReference type="Proteomes" id="UP000539111"/>
    </source>
</evidence>
<dbReference type="EMBL" id="JACBZP010000001">
    <property type="protein sequence ID" value="NYI67988.1"/>
    <property type="molecule type" value="Genomic_DNA"/>
</dbReference>
<accession>A0A7Z0D367</accession>
<evidence type="ECO:0000313" key="3">
    <source>
        <dbReference type="EMBL" id="NYI67988.1"/>
    </source>
</evidence>
<sequence>MSDRARGERIGDGWTPDVLGEGFFARALPVPDDSLGKAEATLVAYSPGGPPGPDGPPDSSSAVDAGPGRDGFDVLYVHGWSDYFFQRHVAEYWHRLGGRFFAVDLRRYGRSLRPGDIPGYVTDLTLYDAEFDAALEVIGRRRGRRLIVMGHSTGGLTAALWAHRHPGVASALVLNSPWLEFQASAAVRKAITPLVTLGARRRTPRPIPQIDFGFYSRSTSAEFDGEWTYDPHWRPERAFPIQPAWLGAIFAGHRRVSEGLGVTVPVLVLLSARSALGARWSDDMMHADSVLNVDLVARRSMSIGPVVTVVRLPGALHDVFLSERTVRDRAAAEITRWLRAYVPDD</sequence>
<keyword evidence="3" id="KW-0378">Hydrolase</keyword>
<gene>
    <name evidence="3" type="ORF">BJY26_002294</name>
</gene>
<reference evidence="3 4" key="1">
    <citation type="submission" date="2020-07" db="EMBL/GenBank/DDBJ databases">
        <title>Sequencing the genomes of 1000 actinobacteria strains.</title>
        <authorList>
            <person name="Klenk H.-P."/>
        </authorList>
    </citation>
    <scope>NUCLEOTIDE SEQUENCE [LARGE SCALE GENOMIC DNA]</scope>
    <source>
        <strain evidence="3 4">DSM 26341</strain>
    </source>
</reference>
<dbReference type="PANTHER" id="PTHR42886:SF29">
    <property type="entry name" value="PUMMELIG, ISOFORM A"/>
    <property type="match status" value="1"/>
</dbReference>
<dbReference type="Pfam" id="PF12146">
    <property type="entry name" value="Hydrolase_4"/>
    <property type="match status" value="1"/>
</dbReference>
<protein>
    <submittedName>
        <fullName evidence="3">Alpha-beta hydrolase superfamily lysophospholipase</fullName>
    </submittedName>
</protein>
<dbReference type="RefSeq" id="WP_179428375.1">
    <property type="nucleotide sequence ID" value="NZ_JACBZP010000001.1"/>
</dbReference>
<dbReference type="PANTHER" id="PTHR42886">
    <property type="entry name" value="RE40534P-RELATED"/>
    <property type="match status" value="1"/>
</dbReference>
<dbReference type="Gene3D" id="3.40.50.1820">
    <property type="entry name" value="alpha/beta hydrolase"/>
    <property type="match status" value="1"/>
</dbReference>
<comment type="caution">
    <text evidence="3">The sequence shown here is derived from an EMBL/GenBank/DDBJ whole genome shotgun (WGS) entry which is preliminary data.</text>
</comment>
<feature type="domain" description="Serine aminopeptidase S33" evidence="2">
    <location>
        <begin position="74"/>
        <end position="270"/>
    </location>
</feature>
<dbReference type="SUPFAM" id="SSF53474">
    <property type="entry name" value="alpha/beta-Hydrolases"/>
    <property type="match status" value="1"/>
</dbReference>
<keyword evidence="4" id="KW-1185">Reference proteome</keyword>
<dbReference type="InterPro" id="IPR029058">
    <property type="entry name" value="AB_hydrolase_fold"/>
</dbReference>
<organism evidence="3 4">
    <name type="scientific">Spelaeicoccus albus</name>
    <dbReference type="NCBI Taxonomy" id="1280376"/>
    <lineage>
        <taxon>Bacteria</taxon>
        <taxon>Bacillati</taxon>
        <taxon>Actinomycetota</taxon>
        <taxon>Actinomycetes</taxon>
        <taxon>Micrococcales</taxon>
        <taxon>Brevibacteriaceae</taxon>
        <taxon>Spelaeicoccus</taxon>
    </lineage>
</organism>
<dbReference type="AlphaFoldDB" id="A0A7Z0D367"/>
<proteinExistence type="predicted"/>
<dbReference type="Proteomes" id="UP000539111">
    <property type="component" value="Unassembled WGS sequence"/>
</dbReference>
<dbReference type="InterPro" id="IPR022742">
    <property type="entry name" value="Hydrolase_4"/>
</dbReference>
<dbReference type="GO" id="GO:0016787">
    <property type="term" value="F:hydrolase activity"/>
    <property type="evidence" value="ECO:0007669"/>
    <property type="project" value="UniProtKB-KW"/>
</dbReference>
<feature type="region of interest" description="Disordered" evidence="1">
    <location>
        <begin position="39"/>
        <end position="64"/>
    </location>
</feature>
<name>A0A7Z0D367_9MICO</name>
<evidence type="ECO:0000259" key="2">
    <source>
        <dbReference type="Pfam" id="PF12146"/>
    </source>
</evidence>